<keyword evidence="4" id="KW-1185">Reference proteome</keyword>
<name>A0A931FHD7_9ACTN</name>
<keyword evidence="2" id="KW-0472">Membrane</keyword>
<keyword evidence="2" id="KW-1133">Transmembrane helix</keyword>
<evidence type="ECO:0000313" key="4">
    <source>
        <dbReference type="Proteomes" id="UP000657385"/>
    </source>
</evidence>
<dbReference type="AlphaFoldDB" id="A0A931FHD7"/>
<keyword evidence="2" id="KW-0812">Transmembrane</keyword>
<sequence length="391" mass="41676">MPATDDQEKDPFEGLKLDEDFIQGAEHKEQSARARMLSARWKHTPPQDTGWRAPVTPIRRRRRWQVPVFMVLAAGLVLASLNARALHDWALGKAPGAQAADNVQAAQAPETALPTAAPPTAADPTTPTLEHPFAGSPADAWPAGAAAITVPSAHAVGVYSASTVAEYLARAKEFLVDSNLSPDVVGGGYPSAALGLIDPLETQLVDPLRTDLAHPSAKNDPTDMFTRFNPDQARLIGSVIKVEGELSYASDGQGGLNIHADVTFVYPLQPGPHPAPWLTASPSASGAAVQASLTDTPDDWDVARSIIRRIVDFDVPDATHWQHTPGKLWITNYTPDIGNSACGVSNGYINPEFPSVANMDTATPSGPAEDPYDRSKLPDTKRQGCGQLSRT</sequence>
<comment type="caution">
    <text evidence="3">The sequence shown here is derived from an EMBL/GenBank/DDBJ whole genome shotgun (WGS) entry which is preliminary data.</text>
</comment>
<organism evidence="3 4">
    <name type="scientific">Streptacidiphilus fuscans</name>
    <dbReference type="NCBI Taxonomy" id="2789292"/>
    <lineage>
        <taxon>Bacteria</taxon>
        <taxon>Bacillati</taxon>
        <taxon>Actinomycetota</taxon>
        <taxon>Actinomycetes</taxon>
        <taxon>Kitasatosporales</taxon>
        <taxon>Streptomycetaceae</taxon>
        <taxon>Streptacidiphilus</taxon>
    </lineage>
</organism>
<reference evidence="3" key="1">
    <citation type="submission" date="2020-11" db="EMBL/GenBank/DDBJ databases">
        <title>Isolation and identification of active actinomycetes.</title>
        <authorList>
            <person name="Yu B."/>
        </authorList>
    </citation>
    <scope>NUCLEOTIDE SEQUENCE</scope>
    <source>
        <strain evidence="3">NEAU-YB345</strain>
    </source>
</reference>
<evidence type="ECO:0000256" key="1">
    <source>
        <dbReference type="SAM" id="MobiDB-lite"/>
    </source>
</evidence>
<proteinExistence type="predicted"/>
<feature type="transmembrane region" description="Helical" evidence="2">
    <location>
        <begin position="66"/>
        <end position="83"/>
    </location>
</feature>
<dbReference type="RefSeq" id="WP_196198349.1">
    <property type="nucleotide sequence ID" value="NZ_JADPRT010000023.1"/>
</dbReference>
<evidence type="ECO:0000256" key="2">
    <source>
        <dbReference type="SAM" id="Phobius"/>
    </source>
</evidence>
<feature type="compositionally biased region" description="Basic and acidic residues" evidence="1">
    <location>
        <begin position="371"/>
        <end position="382"/>
    </location>
</feature>
<dbReference type="EMBL" id="JADPRT010000023">
    <property type="protein sequence ID" value="MBF9073503.1"/>
    <property type="molecule type" value="Genomic_DNA"/>
</dbReference>
<gene>
    <name evidence="3" type="ORF">I2501_36360</name>
</gene>
<dbReference type="Proteomes" id="UP000657385">
    <property type="component" value="Unassembled WGS sequence"/>
</dbReference>
<feature type="region of interest" description="Disordered" evidence="1">
    <location>
        <begin position="356"/>
        <end position="391"/>
    </location>
</feature>
<accession>A0A931FHD7</accession>
<evidence type="ECO:0000313" key="3">
    <source>
        <dbReference type="EMBL" id="MBF9073503.1"/>
    </source>
</evidence>
<feature type="region of interest" description="Disordered" evidence="1">
    <location>
        <begin position="101"/>
        <end position="136"/>
    </location>
</feature>
<protein>
    <submittedName>
        <fullName evidence="3">Uncharacterized protein</fullName>
    </submittedName>
</protein>